<sequence>MTGTKKFIYKVFLLGAIIIGSVWVFNKIYIAQTYPYEYLGGMLNDKHALAQKTPSPKVLWVGGSSGSFGINSDSLQKNLDLPVVNMSFIAPLGTYFLLNDALKEVKKGDKVFVSTEYDIEKYSTPQVIYSAVDYYPEGSIYIEKDTTIVDFIGHRVKHKLANVSKLFWNVFSKNDAVNANIEDNTSVYFRSAFSPKGDIISHVNNTPKKVDFFLFPRAPINYSKQIDDLNYFVGEVRKRGAEVYYVFPPLAESTYNYGKVAVESVEKQLNEKLNCNILGTAKDFVRKDSSFFDSFYHLKPAGRDHNTEQILELYKQTQTKR</sequence>
<feature type="transmembrane region" description="Helical" evidence="1">
    <location>
        <begin position="7"/>
        <end position="25"/>
    </location>
</feature>
<evidence type="ECO:0000313" key="3">
    <source>
        <dbReference type="Proteomes" id="UP001597510"/>
    </source>
</evidence>
<gene>
    <name evidence="2" type="ORF">ACFSR2_13600</name>
</gene>
<dbReference type="RefSeq" id="WP_340236203.1">
    <property type="nucleotide sequence ID" value="NZ_JBBEWC010000005.1"/>
</dbReference>
<protein>
    <recommendedName>
        <fullName evidence="4">DUF1574 domain-containing protein</fullName>
    </recommendedName>
</protein>
<evidence type="ECO:0000313" key="2">
    <source>
        <dbReference type="EMBL" id="MFD2521928.1"/>
    </source>
</evidence>
<evidence type="ECO:0000256" key="1">
    <source>
        <dbReference type="SAM" id="Phobius"/>
    </source>
</evidence>
<name>A0ABW5JA29_9BACT</name>
<keyword evidence="1" id="KW-0812">Transmembrane</keyword>
<keyword evidence="3" id="KW-1185">Reference proteome</keyword>
<proteinExistence type="predicted"/>
<comment type="caution">
    <text evidence="2">The sequence shown here is derived from an EMBL/GenBank/DDBJ whole genome shotgun (WGS) entry which is preliminary data.</text>
</comment>
<organism evidence="2 3">
    <name type="scientific">Emticicia soli</name>
    <dbReference type="NCBI Taxonomy" id="2027878"/>
    <lineage>
        <taxon>Bacteria</taxon>
        <taxon>Pseudomonadati</taxon>
        <taxon>Bacteroidota</taxon>
        <taxon>Cytophagia</taxon>
        <taxon>Cytophagales</taxon>
        <taxon>Leadbetterellaceae</taxon>
        <taxon>Emticicia</taxon>
    </lineage>
</organism>
<evidence type="ECO:0008006" key="4">
    <source>
        <dbReference type="Google" id="ProtNLM"/>
    </source>
</evidence>
<accession>A0ABW5JA29</accession>
<dbReference type="Proteomes" id="UP001597510">
    <property type="component" value="Unassembled WGS sequence"/>
</dbReference>
<keyword evidence="1" id="KW-1133">Transmembrane helix</keyword>
<dbReference type="EMBL" id="JBHULC010000011">
    <property type="protein sequence ID" value="MFD2521928.1"/>
    <property type="molecule type" value="Genomic_DNA"/>
</dbReference>
<reference evidence="3" key="1">
    <citation type="journal article" date="2019" name="Int. J. Syst. Evol. Microbiol.">
        <title>The Global Catalogue of Microorganisms (GCM) 10K type strain sequencing project: providing services to taxonomists for standard genome sequencing and annotation.</title>
        <authorList>
            <consortium name="The Broad Institute Genomics Platform"/>
            <consortium name="The Broad Institute Genome Sequencing Center for Infectious Disease"/>
            <person name="Wu L."/>
            <person name="Ma J."/>
        </authorList>
    </citation>
    <scope>NUCLEOTIDE SEQUENCE [LARGE SCALE GENOMIC DNA]</scope>
    <source>
        <strain evidence="3">KCTC 52344</strain>
    </source>
</reference>
<keyword evidence="1" id="KW-0472">Membrane</keyword>